<keyword evidence="1" id="KW-1133">Transmembrane helix</keyword>
<accession>A0A1I7Y8D4</accession>
<keyword evidence="1" id="KW-0472">Membrane</keyword>
<evidence type="ECO:0000313" key="3">
    <source>
        <dbReference type="WBParaSite" id="L893_g13768.t1"/>
    </source>
</evidence>
<keyword evidence="2" id="KW-1185">Reference proteome</keyword>
<dbReference type="Proteomes" id="UP000095287">
    <property type="component" value="Unplaced"/>
</dbReference>
<evidence type="ECO:0000313" key="2">
    <source>
        <dbReference type="Proteomes" id="UP000095287"/>
    </source>
</evidence>
<name>A0A1I7Y8D4_9BILA</name>
<sequence length="72" mass="8083">MQTLKTCTSLISTRSGLPYMDLRLSGNGTILASSFIFFFYFETRIQGTSLWACCPEIQNYVSFLKANGFSAH</sequence>
<dbReference type="WBParaSite" id="L893_g13768.t1">
    <property type="protein sequence ID" value="L893_g13768.t1"/>
    <property type="gene ID" value="L893_g13768"/>
</dbReference>
<keyword evidence="1" id="KW-0812">Transmembrane</keyword>
<organism evidence="2 3">
    <name type="scientific">Steinernema glaseri</name>
    <dbReference type="NCBI Taxonomy" id="37863"/>
    <lineage>
        <taxon>Eukaryota</taxon>
        <taxon>Metazoa</taxon>
        <taxon>Ecdysozoa</taxon>
        <taxon>Nematoda</taxon>
        <taxon>Chromadorea</taxon>
        <taxon>Rhabditida</taxon>
        <taxon>Tylenchina</taxon>
        <taxon>Panagrolaimomorpha</taxon>
        <taxon>Strongyloidoidea</taxon>
        <taxon>Steinernematidae</taxon>
        <taxon>Steinernema</taxon>
    </lineage>
</organism>
<protein>
    <submittedName>
        <fullName evidence="3">Secreted protein</fullName>
    </submittedName>
</protein>
<evidence type="ECO:0000256" key="1">
    <source>
        <dbReference type="SAM" id="Phobius"/>
    </source>
</evidence>
<proteinExistence type="predicted"/>
<reference evidence="3" key="1">
    <citation type="submission" date="2016-11" db="UniProtKB">
        <authorList>
            <consortium name="WormBaseParasite"/>
        </authorList>
    </citation>
    <scope>IDENTIFICATION</scope>
</reference>
<dbReference type="AlphaFoldDB" id="A0A1I7Y8D4"/>
<feature type="transmembrane region" description="Helical" evidence="1">
    <location>
        <begin position="24"/>
        <end position="41"/>
    </location>
</feature>